<evidence type="ECO:0000313" key="1">
    <source>
        <dbReference type="EMBL" id="CAH0374513.1"/>
    </source>
</evidence>
<gene>
    <name evidence="1" type="ORF">PECAL_4P18000</name>
</gene>
<reference evidence="1" key="1">
    <citation type="submission" date="2021-11" db="EMBL/GenBank/DDBJ databases">
        <authorList>
            <consortium name="Genoscope - CEA"/>
            <person name="William W."/>
        </authorList>
    </citation>
    <scope>NUCLEOTIDE SEQUENCE</scope>
</reference>
<name>A0A8J2SLA9_9STRA</name>
<evidence type="ECO:0000313" key="2">
    <source>
        <dbReference type="Proteomes" id="UP000789595"/>
    </source>
</evidence>
<dbReference type="EMBL" id="CAKKNE010000004">
    <property type="protein sequence ID" value="CAH0374513.1"/>
    <property type="molecule type" value="Genomic_DNA"/>
</dbReference>
<accession>A0A8J2SLA9</accession>
<protein>
    <submittedName>
        <fullName evidence="1">Uncharacterized protein</fullName>
    </submittedName>
</protein>
<dbReference type="AlphaFoldDB" id="A0A8J2SLA9"/>
<sequence length="252" mass="28417">MGAIVGIWHGPMTEPHGAARQWLTAGLEENATHLLVDVDNAERLVAAVKADKKWRTALVQNARGVAELFVCPRCLRQHYVSVIVALRERFYELDRTMNSHLRDAGTPAQRAAEAALQAFTKEREAENAYRHFQNKYKKRKDKGWRNMGKMREEKHDLKEALSAEQTRDAERKAELLKVLEAEKAQAPPSFAELLRLENCEARMTSLVEITKPRTRGGGRHCIHGGRKECPDVGFQRRGAGKEACALLAKLVT</sequence>
<comment type="caution">
    <text evidence="1">The sequence shown here is derived from an EMBL/GenBank/DDBJ whole genome shotgun (WGS) entry which is preliminary data.</text>
</comment>
<keyword evidence="2" id="KW-1185">Reference proteome</keyword>
<organism evidence="1 2">
    <name type="scientific">Pelagomonas calceolata</name>
    <dbReference type="NCBI Taxonomy" id="35677"/>
    <lineage>
        <taxon>Eukaryota</taxon>
        <taxon>Sar</taxon>
        <taxon>Stramenopiles</taxon>
        <taxon>Ochrophyta</taxon>
        <taxon>Pelagophyceae</taxon>
        <taxon>Pelagomonadales</taxon>
        <taxon>Pelagomonadaceae</taxon>
        <taxon>Pelagomonas</taxon>
    </lineage>
</organism>
<proteinExistence type="predicted"/>
<dbReference type="Proteomes" id="UP000789595">
    <property type="component" value="Unassembled WGS sequence"/>
</dbReference>